<dbReference type="STRING" id="420778.A0A1S8BLR7"/>
<dbReference type="CDD" id="cd12148">
    <property type="entry name" value="fungal_TF_MHR"/>
    <property type="match status" value="1"/>
</dbReference>
<evidence type="ECO:0000259" key="6">
    <source>
        <dbReference type="SMART" id="SM00906"/>
    </source>
</evidence>
<protein>
    <submittedName>
        <fullName evidence="7">Proline utilization trans-activator</fullName>
    </submittedName>
</protein>
<dbReference type="SMART" id="SM00906">
    <property type="entry name" value="Fungal_trans"/>
    <property type="match status" value="1"/>
</dbReference>
<dbReference type="GO" id="GO:0043565">
    <property type="term" value="F:sequence-specific DNA binding"/>
    <property type="evidence" value="ECO:0007669"/>
    <property type="project" value="TreeGrafter"/>
</dbReference>
<sequence length="498" mass="54901">MNFAMSEVAWPNPSRARLLIGAALKYVACCYCIVRPSSVMENLEQSIRDPAWGHPLLRSKFWALFAVGELCSTRSIGSQSFPGITFFSQASKVLGLLDELPRTDSIELLLILSFYSMVLHRRYSAYILAGTAMRSAIVAGLHLNVPESQLPDPGTREHRKRLFWTAYIFDRMWASKLGHPPAIQDDDIGVDLPSETSVGQLANDFAGSAYHIANIRLASLLTKIIRSVYSLHKQSHGENLSTRVHKSLQDLQAWVEELPPHLQIDHSSEKTHDLKTVSLHLAFNQCVILATRPILLHTLRTQVAESPLRTSSSLSGPPVPASASALAEASIRCARHSLRLLMQSWIDGSFGTFDCLFTQYLFSSLTILAISSLLETKDSCSDHDSFEEAARLLAQLREAGSCVAQEYCNHVDVMKPALTAYLQRRLSSRAPDGPNASGVPEPVSSIGWTSPAGTTTVGMALAEPSLQRLLEQPMLDLQFLEDALNDEGLYWPDFNAGT</sequence>
<reference evidence="7 8" key="1">
    <citation type="submission" date="2017-01" db="EMBL/GenBank/DDBJ databases">
        <title>Draft genome sequence of Diplodia seriata F98.1, a fungal species involved in grapevine trunk diseases.</title>
        <authorList>
            <person name="Robert-Siegwald G."/>
            <person name="Vallet J."/>
            <person name="Abou-Mansour E."/>
            <person name="Xu J."/>
            <person name="Rey P."/>
            <person name="Bertsch C."/>
            <person name="Rego C."/>
            <person name="Larignon P."/>
            <person name="Fontaine F."/>
            <person name="Lebrun M.-H."/>
        </authorList>
    </citation>
    <scope>NUCLEOTIDE SEQUENCE [LARGE SCALE GENOMIC DNA]</scope>
    <source>
        <strain evidence="7 8">F98.1</strain>
    </source>
</reference>
<organism evidence="7 8">
    <name type="scientific">Diplodia seriata</name>
    <dbReference type="NCBI Taxonomy" id="420778"/>
    <lineage>
        <taxon>Eukaryota</taxon>
        <taxon>Fungi</taxon>
        <taxon>Dikarya</taxon>
        <taxon>Ascomycota</taxon>
        <taxon>Pezizomycotina</taxon>
        <taxon>Dothideomycetes</taxon>
        <taxon>Dothideomycetes incertae sedis</taxon>
        <taxon>Botryosphaeriales</taxon>
        <taxon>Botryosphaeriaceae</taxon>
        <taxon>Diplodia</taxon>
    </lineage>
</organism>
<dbReference type="OrthoDB" id="3266505at2759"/>
<comment type="caution">
    <text evidence="7">The sequence shown here is derived from an EMBL/GenBank/DDBJ whole genome shotgun (WGS) entry which is preliminary data.</text>
</comment>
<keyword evidence="3" id="KW-0238">DNA-binding</keyword>
<evidence type="ECO:0000256" key="2">
    <source>
        <dbReference type="ARBA" id="ARBA00023015"/>
    </source>
</evidence>
<evidence type="ECO:0000256" key="3">
    <source>
        <dbReference type="ARBA" id="ARBA00023125"/>
    </source>
</evidence>
<name>A0A1S8BLR7_9PEZI</name>
<evidence type="ECO:0000313" key="8">
    <source>
        <dbReference type="Proteomes" id="UP000190776"/>
    </source>
</evidence>
<evidence type="ECO:0000313" key="7">
    <source>
        <dbReference type="EMBL" id="OMP88510.1"/>
    </source>
</evidence>
<feature type="domain" description="Xylanolytic transcriptional activator regulatory" evidence="6">
    <location>
        <begin position="125"/>
        <end position="199"/>
    </location>
</feature>
<dbReference type="GO" id="GO:0005634">
    <property type="term" value="C:nucleus"/>
    <property type="evidence" value="ECO:0007669"/>
    <property type="project" value="UniProtKB-SubCell"/>
</dbReference>
<dbReference type="PANTHER" id="PTHR47540:SF6">
    <property type="entry name" value="ZN(II)2CYS6 TRANSCRIPTION FACTOR (EUROFUNG)"/>
    <property type="match status" value="1"/>
</dbReference>
<dbReference type="PANTHER" id="PTHR47540">
    <property type="entry name" value="THIAMINE REPRESSIBLE GENES REGULATORY PROTEIN THI5"/>
    <property type="match status" value="1"/>
</dbReference>
<gene>
    <name evidence="7" type="ORF">BK809_0003267</name>
</gene>
<dbReference type="InterPro" id="IPR051711">
    <property type="entry name" value="Stress_Response_Reg"/>
</dbReference>
<dbReference type="GO" id="GO:0006351">
    <property type="term" value="P:DNA-templated transcription"/>
    <property type="evidence" value="ECO:0007669"/>
    <property type="project" value="InterPro"/>
</dbReference>
<keyword evidence="4" id="KW-0804">Transcription</keyword>
<dbReference type="Proteomes" id="UP000190776">
    <property type="component" value="Unassembled WGS sequence"/>
</dbReference>
<comment type="subcellular location">
    <subcellularLocation>
        <location evidence="1">Nucleus</location>
    </subcellularLocation>
</comment>
<dbReference type="Pfam" id="PF04082">
    <property type="entry name" value="Fungal_trans"/>
    <property type="match status" value="1"/>
</dbReference>
<dbReference type="GO" id="GO:0008270">
    <property type="term" value="F:zinc ion binding"/>
    <property type="evidence" value="ECO:0007669"/>
    <property type="project" value="InterPro"/>
</dbReference>
<dbReference type="AlphaFoldDB" id="A0A1S8BLR7"/>
<dbReference type="InterPro" id="IPR007219">
    <property type="entry name" value="XnlR_reg_dom"/>
</dbReference>
<evidence type="ECO:0000256" key="1">
    <source>
        <dbReference type="ARBA" id="ARBA00004123"/>
    </source>
</evidence>
<dbReference type="EMBL" id="MSZU01000075">
    <property type="protein sequence ID" value="OMP88510.1"/>
    <property type="molecule type" value="Genomic_DNA"/>
</dbReference>
<keyword evidence="2" id="KW-0805">Transcription regulation</keyword>
<keyword evidence="5" id="KW-0539">Nucleus</keyword>
<evidence type="ECO:0000256" key="4">
    <source>
        <dbReference type="ARBA" id="ARBA00023163"/>
    </source>
</evidence>
<accession>A0A1S8BLR7</accession>
<dbReference type="GO" id="GO:0045944">
    <property type="term" value="P:positive regulation of transcription by RNA polymerase II"/>
    <property type="evidence" value="ECO:0007669"/>
    <property type="project" value="TreeGrafter"/>
</dbReference>
<proteinExistence type="predicted"/>
<evidence type="ECO:0000256" key="5">
    <source>
        <dbReference type="ARBA" id="ARBA00023242"/>
    </source>
</evidence>